<evidence type="ECO:0000256" key="1">
    <source>
        <dbReference type="SAM" id="Phobius"/>
    </source>
</evidence>
<keyword evidence="1" id="KW-1133">Transmembrane helix</keyword>
<protein>
    <submittedName>
        <fullName evidence="2">DUF1189 family protein</fullName>
    </submittedName>
</protein>
<keyword evidence="1" id="KW-0472">Membrane</keyword>
<accession>A0ABS1H1I6</accession>
<sequence length="169" mass="19051">MKHYQLLVDSILHPKKLAAYRLLPIGKVIQYVFLLITFITVISFSKFLTGMGSGGESMQLEGLSEYLDDIKWLLYPFAFVFLFIITSFLTFLRISIYGFVGVILLKMMGHRGEYRHIWRTTALAITLATILSNSLSFTSLNGSIVTVISIAITIAYIAVAVTKYPKIKK</sequence>
<evidence type="ECO:0000313" key="2">
    <source>
        <dbReference type="EMBL" id="MBK3493277.1"/>
    </source>
</evidence>
<dbReference type="Pfam" id="PF06691">
    <property type="entry name" value="DUF1189"/>
    <property type="match status" value="1"/>
</dbReference>
<organism evidence="2 3">
    <name type="scientific">Viridibacillus soli</name>
    <dbReference type="NCBI Taxonomy" id="2798301"/>
    <lineage>
        <taxon>Bacteria</taxon>
        <taxon>Bacillati</taxon>
        <taxon>Bacillota</taxon>
        <taxon>Bacilli</taxon>
        <taxon>Bacillales</taxon>
        <taxon>Caryophanaceae</taxon>
        <taxon>Viridibacillus</taxon>
    </lineage>
</organism>
<keyword evidence="3" id="KW-1185">Reference proteome</keyword>
<feature type="transmembrane region" description="Helical" evidence="1">
    <location>
        <begin position="143"/>
        <end position="162"/>
    </location>
</feature>
<keyword evidence="1" id="KW-0812">Transmembrane</keyword>
<name>A0ABS1H1I6_9BACL</name>
<dbReference type="Proteomes" id="UP000618943">
    <property type="component" value="Unassembled WGS sequence"/>
</dbReference>
<feature type="transmembrane region" description="Helical" evidence="1">
    <location>
        <begin position="117"/>
        <end position="137"/>
    </location>
</feature>
<gene>
    <name evidence="2" type="ORF">JFL43_00025</name>
</gene>
<feature type="transmembrane region" description="Helical" evidence="1">
    <location>
        <begin position="31"/>
        <end position="52"/>
    </location>
</feature>
<dbReference type="EMBL" id="JAEOAH010000001">
    <property type="protein sequence ID" value="MBK3493277.1"/>
    <property type="molecule type" value="Genomic_DNA"/>
</dbReference>
<evidence type="ECO:0000313" key="3">
    <source>
        <dbReference type="Proteomes" id="UP000618943"/>
    </source>
</evidence>
<feature type="transmembrane region" description="Helical" evidence="1">
    <location>
        <begin position="72"/>
        <end position="105"/>
    </location>
</feature>
<comment type="caution">
    <text evidence="2">The sequence shown here is derived from an EMBL/GenBank/DDBJ whole genome shotgun (WGS) entry which is preliminary data.</text>
</comment>
<dbReference type="InterPro" id="IPR009574">
    <property type="entry name" value="DUF1189"/>
</dbReference>
<reference evidence="2 3" key="1">
    <citation type="submission" date="2020-12" db="EMBL/GenBank/DDBJ databases">
        <title>YIM B01967 draft genome.</title>
        <authorList>
            <person name="Yan X."/>
        </authorList>
    </citation>
    <scope>NUCLEOTIDE SEQUENCE [LARGE SCALE GENOMIC DNA]</scope>
    <source>
        <strain evidence="2 3">YIM B01967</strain>
    </source>
</reference>
<proteinExistence type="predicted"/>